<dbReference type="GO" id="GO:0008970">
    <property type="term" value="F:phospholipase A1 activity"/>
    <property type="evidence" value="ECO:0007669"/>
    <property type="project" value="TreeGrafter"/>
</dbReference>
<organism evidence="6 7">
    <name type="scientific">Malurus cyaneus samueli</name>
    <dbReference type="NCBI Taxonomy" id="2593467"/>
    <lineage>
        <taxon>Eukaryota</taxon>
        <taxon>Metazoa</taxon>
        <taxon>Chordata</taxon>
        <taxon>Craniata</taxon>
        <taxon>Vertebrata</taxon>
        <taxon>Euteleostomi</taxon>
        <taxon>Archelosauria</taxon>
        <taxon>Archosauria</taxon>
        <taxon>Dinosauria</taxon>
        <taxon>Saurischia</taxon>
        <taxon>Theropoda</taxon>
        <taxon>Coelurosauria</taxon>
        <taxon>Aves</taxon>
        <taxon>Neognathae</taxon>
        <taxon>Neoaves</taxon>
        <taxon>Telluraves</taxon>
        <taxon>Australaves</taxon>
        <taxon>Passeriformes</taxon>
        <taxon>Meliphagoidea</taxon>
        <taxon>Maluridae</taxon>
        <taxon>Malurus</taxon>
    </lineage>
</organism>
<dbReference type="GO" id="GO:0070292">
    <property type="term" value="P:N-acylphosphatidylethanolamine metabolic process"/>
    <property type="evidence" value="ECO:0007669"/>
    <property type="project" value="TreeGrafter"/>
</dbReference>
<reference evidence="6" key="1">
    <citation type="submission" date="2025-08" db="UniProtKB">
        <authorList>
            <consortium name="Ensembl"/>
        </authorList>
    </citation>
    <scope>IDENTIFICATION</scope>
</reference>
<name>A0A8C5U1E8_9PASS</name>
<dbReference type="GO" id="GO:0005737">
    <property type="term" value="C:cytoplasm"/>
    <property type="evidence" value="ECO:0007669"/>
    <property type="project" value="TreeGrafter"/>
</dbReference>
<feature type="domain" description="LRAT" evidence="5">
    <location>
        <begin position="13"/>
        <end position="124"/>
    </location>
</feature>
<evidence type="ECO:0000256" key="4">
    <source>
        <dbReference type="ARBA" id="ARBA00023098"/>
    </source>
</evidence>
<protein>
    <recommendedName>
        <fullName evidence="5">LRAT domain-containing protein</fullName>
    </recommendedName>
</protein>
<evidence type="ECO:0000313" key="7">
    <source>
        <dbReference type="Proteomes" id="UP000694560"/>
    </source>
</evidence>
<dbReference type="OrthoDB" id="421951at2759"/>
<evidence type="ECO:0000313" key="6">
    <source>
        <dbReference type="Ensembl" id="ENSMCSP00000014111.1"/>
    </source>
</evidence>
<keyword evidence="7" id="KW-1185">Reference proteome</keyword>
<dbReference type="GO" id="GO:0004623">
    <property type="term" value="F:phospholipase A2 activity"/>
    <property type="evidence" value="ECO:0007669"/>
    <property type="project" value="TreeGrafter"/>
</dbReference>
<accession>A0A8C5U1E8</accession>
<proteinExistence type="inferred from homology"/>
<reference evidence="6" key="2">
    <citation type="submission" date="2025-09" db="UniProtKB">
        <authorList>
            <consortium name="Ensembl"/>
        </authorList>
    </citation>
    <scope>IDENTIFICATION</scope>
</reference>
<dbReference type="AlphaFoldDB" id="A0A8C5U1E8"/>
<sequence>MGQRHSRLQPGDLIEIDRGHHQHWALYLGDGYVINVRPRGKGIAVWQDAEGSRKVQKQLLKEVVKKDEWRVNNDSDQDHTPLPAEEIIRRAEWWINKVVLYGVLGRKCERFVKKLRYGDQVRHLLAARCSPRGWDTYNFLCKFTFCPCFSLPPIKK</sequence>
<evidence type="ECO:0000256" key="2">
    <source>
        <dbReference type="ARBA" id="ARBA00022679"/>
    </source>
</evidence>
<keyword evidence="2" id="KW-0808">Transferase</keyword>
<keyword evidence="3" id="KW-0378">Hydrolase</keyword>
<dbReference type="PANTHER" id="PTHR13943">
    <property type="entry name" value="HRAS-LIKE SUPPRESSOR - RELATED"/>
    <property type="match status" value="1"/>
</dbReference>
<dbReference type="PANTHER" id="PTHR13943:SF37">
    <property type="entry name" value="PHOSPHOLIPASE A AND ACYLTRANSFERASE 1"/>
    <property type="match status" value="1"/>
</dbReference>
<dbReference type="Pfam" id="PF04970">
    <property type="entry name" value="LRAT"/>
    <property type="match status" value="1"/>
</dbReference>
<keyword evidence="4" id="KW-0443">Lipid metabolism</keyword>
<dbReference type="Proteomes" id="UP000694560">
    <property type="component" value="Unplaced"/>
</dbReference>
<dbReference type="Gene3D" id="3.90.1720.10">
    <property type="entry name" value="endopeptidase domain like (from Nostoc punctiforme)"/>
    <property type="match status" value="1"/>
</dbReference>
<dbReference type="PROSITE" id="PS51934">
    <property type="entry name" value="LRAT"/>
    <property type="match status" value="1"/>
</dbReference>
<dbReference type="InterPro" id="IPR007053">
    <property type="entry name" value="LRAT_dom"/>
</dbReference>
<evidence type="ECO:0000256" key="1">
    <source>
        <dbReference type="ARBA" id="ARBA00007824"/>
    </source>
</evidence>
<dbReference type="GO" id="GO:0016410">
    <property type="term" value="F:N-acyltransferase activity"/>
    <property type="evidence" value="ECO:0007669"/>
    <property type="project" value="TreeGrafter"/>
</dbReference>
<dbReference type="Ensembl" id="ENSMCST00000014476.1">
    <property type="protein sequence ID" value="ENSMCSP00000014111.1"/>
    <property type="gene ID" value="ENSMCSG00000009987.1"/>
</dbReference>
<comment type="similarity">
    <text evidence="1">Belongs to the H-rev107 family.</text>
</comment>
<evidence type="ECO:0000256" key="3">
    <source>
        <dbReference type="ARBA" id="ARBA00022801"/>
    </source>
</evidence>
<dbReference type="InterPro" id="IPR051496">
    <property type="entry name" value="H-rev107_PLA/AT"/>
</dbReference>
<evidence type="ECO:0000259" key="5">
    <source>
        <dbReference type="PROSITE" id="PS51934"/>
    </source>
</evidence>